<organism evidence="2 3">
    <name type="scientific">Scrofimicrobium canadense</name>
    <dbReference type="NCBI Taxonomy" id="2652290"/>
    <lineage>
        <taxon>Bacteria</taxon>
        <taxon>Bacillati</taxon>
        <taxon>Actinomycetota</taxon>
        <taxon>Actinomycetes</taxon>
        <taxon>Actinomycetales</taxon>
        <taxon>Actinomycetaceae</taxon>
        <taxon>Scrofimicrobium</taxon>
    </lineage>
</organism>
<dbReference type="GO" id="GO:0005737">
    <property type="term" value="C:cytoplasm"/>
    <property type="evidence" value="ECO:0007669"/>
    <property type="project" value="TreeGrafter"/>
</dbReference>
<dbReference type="PANTHER" id="PTHR45663">
    <property type="entry name" value="GEO12009P1"/>
    <property type="match status" value="1"/>
</dbReference>
<dbReference type="InterPro" id="IPR036249">
    <property type="entry name" value="Thioredoxin-like_sf"/>
</dbReference>
<protein>
    <submittedName>
        <fullName evidence="2">Tetratricopeptide repeat protein</fullName>
    </submittedName>
</protein>
<evidence type="ECO:0000313" key="2">
    <source>
        <dbReference type="EMBL" id="MSS84748.1"/>
    </source>
</evidence>
<dbReference type="PANTHER" id="PTHR45663:SF11">
    <property type="entry name" value="GEO12009P1"/>
    <property type="match status" value="1"/>
</dbReference>
<sequence>MVEENVASGGPSQFGAVDLSSAAQASEPSGGGINVPLIATVNEANFEEQMGLSQTVPVILLFISSASLASTQATREVENVVRSQAGAVALRTIDVSQEPGIAQALQIQNVPSAMALVARRPVPLFEGAPTKEQLVSLIDQLLQAAPQLGVTGRVAVSEEQLEKPVPDTHLAPRAAEDADNWEEAVQLWKKVLANDPGDKEAKVALSRAEFEARQQAEGQSESVLSRADSLFASGAEEQAFDLLLGEIADAEDEADKEKARERLVQLLGLAVDKDAVKRARSRLTALLF</sequence>
<name>A0A6N7W9C3_9ACTO</name>
<dbReference type="EMBL" id="VULO01000009">
    <property type="protein sequence ID" value="MSS84748.1"/>
    <property type="molecule type" value="Genomic_DNA"/>
</dbReference>
<dbReference type="GO" id="GO:0015035">
    <property type="term" value="F:protein-disulfide reductase activity"/>
    <property type="evidence" value="ECO:0007669"/>
    <property type="project" value="TreeGrafter"/>
</dbReference>
<dbReference type="SUPFAM" id="SSF52833">
    <property type="entry name" value="Thioredoxin-like"/>
    <property type="match status" value="1"/>
</dbReference>
<dbReference type="Pfam" id="PF14561">
    <property type="entry name" value="TPR_20"/>
    <property type="match status" value="1"/>
</dbReference>
<accession>A0A6N7W9C3</accession>
<dbReference type="RefSeq" id="WP_154545396.1">
    <property type="nucleotide sequence ID" value="NZ_VULO01000009.1"/>
</dbReference>
<keyword evidence="1" id="KW-0676">Redox-active center</keyword>
<proteinExistence type="predicted"/>
<dbReference type="Gene3D" id="1.25.40.10">
    <property type="entry name" value="Tetratricopeptide repeat domain"/>
    <property type="match status" value="1"/>
</dbReference>
<dbReference type="Gene3D" id="3.40.30.10">
    <property type="entry name" value="Glutaredoxin"/>
    <property type="match status" value="1"/>
</dbReference>
<comment type="caution">
    <text evidence="2">The sequence shown here is derived from an EMBL/GenBank/DDBJ whole genome shotgun (WGS) entry which is preliminary data.</text>
</comment>
<dbReference type="AlphaFoldDB" id="A0A6N7W9C3"/>
<evidence type="ECO:0000313" key="3">
    <source>
        <dbReference type="Proteomes" id="UP000470875"/>
    </source>
</evidence>
<gene>
    <name evidence="2" type="ORF">FYJ24_08220</name>
</gene>
<dbReference type="InterPro" id="IPR011990">
    <property type="entry name" value="TPR-like_helical_dom_sf"/>
</dbReference>
<dbReference type="Proteomes" id="UP000470875">
    <property type="component" value="Unassembled WGS sequence"/>
</dbReference>
<evidence type="ECO:0000256" key="1">
    <source>
        <dbReference type="ARBA" id="ARBA00023284"/>
    </source>
</evidence>
<keyword evidence="3" id="KW-1185">Reference proteome</keyword>
<reference evidence="2 3" key="1">
    <citation type="submission" date="2019-08" db="EMBL/GenBank/DDBJ databases">
        <title>In-depth cultivation of the pig gut microbiome towards novel bacterial diversity and tailored functional studies.</title>
        <authorList>
            <person name="Wylensek D."/>
            <person name="Hitch T.C.A."/>
            <person name="Clavel T."/>
        </authorList>
    </citation>
    <scope>NUCLEOTIDE SEQUENCE [LARGE SCALE GENOMIC DNA]</scope>
    <source>
        <strain evidence="2 3">WB03_NA08</strain>
    </source>
</reference>